<name>A0ABQ1SEJ4_9FLAO</name>
<feature type="domain" description="Nucleoside phosphorylase" evidence="4">
    <location>
        <begin position="30"/>
        <end position="270"/>
    </location>
</feature>
<dbReference type="InterPro" id="IPR035994">
    <property type="entry name" value="Nucleoside_phosphorylase_sf"/>
</dbReference>
<organism evidence="5 6">
    <name type="scientific">Psychroflexus planctonicus</name>
    <dbReference type="NCBI Taxonomy" id="1526575"/>
    <lineage>
        <taxon>Bacteria</taxon>
        <taxon>Pseudomonadati</taxon>
        <taxon>Bacteroidota</taxon>
        <taxon>Flavobacteriia</taxon>
        <taxon>Flavobacteriales</taxon>
        <taxon>Flavobacteriaceae</taxon>
        <taxon>Psychroflexus</taxon>
    </lineage>
</organism>
<keyword evidence="6" id="KW-1185">Reference proteome</keyword>
<protein>
    <recommendedName>
        <fullName evidence="2">Uridine phosphorylase</fullName>
        <ecNumber evidence="1">2.4.2.3</ecNumber>
    </recommendedName>
</protein>
<dbReference type="PANTHER" id="PTHR43691">
    <property type="entry name" value="URIDINE PHOSPHORYLASE"/>
    <property type="match status" value="1"/>
</dbReference>
<dbReference type="PANTHER" id="PTHR43691:SF11">
    <property type="entry name" value="FI09636P-RELATED"/>
    <property type="match status" value="1"/>
</dbReference>
<dbReference type="EMBL" id="BMGM01000001">
    <property type="protein sequence ID" value="GGE24098.1"/>
    <property type="molecule type" value="Genomic_DNA"/>
</dbReference>
<evidence type="ECO:0000313" key="6">
    <source>
        <dbReference type="Proteomes" id="UP000599179"/>
    </source>
</evidence>
<evidence type="ECO:0000313" key="5">
    <source>
        <dbReference type="EMBL" id="GGE24098.1"/>
    </source>
</evidence>
<evidence type="ECO:0000259" key="4">
    <source>
        <dbReference type="Pfam" id="PF01048"/>
    </source>
</evidence>
<dbReference type="Gene3D" id="3.40.50.1580">
    <property type="entry name" value="Nucleoside phosphorylase domain"/>
    <property type="match status" value="1"/>
</dbReference>
<dbReference type="RefSeq" id="WP_188457118.1">
    <property type="nucleotide sequence ID" value="NZ_BMGM01000001.1"/>
</dbReference>
<comment type="catalytic activity">
    <reaction evidence="3">
        <text>uridine + phosphate = alpha-D-ribose 1-phosphate + uracil</text>
        <dbReference type="Rhea" id="RHEA:24388"/>
        <dbReference type="ChEBI" id="CHEBI:16704"/>
        <dbReference type="ChEBI" id="CHEBI:17568"/>
        <dbReference type="ChEBI" id="CHEBI:43474"/>
        <dbReference type="ChEBI" id="CHEBI:57720"/>
        <dbReference type="EC" id="2.4.2.3"/>
    </reaction>
</comment>
<proteinExistence type="predicted"/>
<gene>
    <name evidence="5" type="primary">udp</name>
    <name evidence="5" type="ORF">GCM10010832_00990</name>
</gene>
<evidence type="ECO:0000256" key="2">
    <source>
        <dbReference type="ARBA" id="ARBA00021980"/>
    </source>
</evidence>
<dbReference type="CDD" id="cd00436">
    <property type="entry name" value="UP_TbUP-like"/>
    <property type="match status" value="1"/>
</dbReference>
<dbReference type="InterPro" id="IPR000845">
    <property type="entry name" value="Nucleoside_phosphorylase_d"/>
</dbReference>
<accession>A0ABQ1SEJ4</accession>
<dbReference type="Proteomes" id="UP000599179">
    <property type="component" value="Unassembled WGS sequence"/>
</dbReference>
<sequence>MPIKESELIINPDGSIYHINLKPDDIADTIITVGDQNRVDRVAQFFDEVIFETQKREFKTKTGYYKGKKLTVISSGIGTDNIDIVINELDALANIDFKTRTVKEEKKKLHFVRIGTSGSLQKDVPVDRYVASSGGVGFDGLLHYYAQGTDVINQEITQALIQHLQDSPKKAEPYVVDASQNLLDKFKASNEKHLHFGLTGTNVGFYGPQGRVLRLPLSKPNFIDSLASFSYQENRITNLEMETSAIYGLSKMLGHEALSVNAIIANRAMGTFSNHPKDLVDELIQFVLDTLTQEN</sequence>
<dbReference type="Pfam" id="PF01048">
    <property type="entry name" value="PNP_UDP_1"/>
    <property type="match status" value="1"/>
</dbReference>
<dbReference type="EC" id="2.4.2.3" evidence="1"/>
<evidence type="ECO:0000256" key="1">
    <source>
        <dbReference type="ARBA" id="ARBA00011888"/>
    </source>
</evidence>
<evidence type="ECO:0000256" key="3">
    <source>
        <dbReference type="ARBA" id="ARBA00048447"/>
    </source>
</evidence>
<comment type="caution">
    <text evidence="5">The sequence shown here is derived from an EMBL/GenBank/DDBJ whole genome shotgun (WGS) entry which is preliminary data.</text>
</comment>
<reference evidence="6" key="1">
    <citation type="journal article" date="2019" name="Int. J. Syst. Evol. Microbiol.">
        <title>The Global Catalogue of Microorganisms (GCM) 10K type strain sequencing project: providing services to taxonomists for standard genome sequencing and annotation.</title>
        <authorList>
            <consortium name="The Broad Institute Genomics Platform"/>
            <consortium name="The Broad Institute Genome Sequencing Center for Infectious Disease"/>
            <person name="Wu L."/>
            <person name="Ma J."/>
        </authorList>
    </citation>
    <scope>NUCLEOTIDE SEQUENCE [LARGE SCALE GENOMIC DNA]</scope>
    <source>
        <strain evidence="6">CGMCC 1.12931</strain>
    </source>
</reference>
<dbReference type="SUPFAM" id="SSF53167">
    <property type="entry name" value="Purine and uridine phosphorylases"/>
    <property type="match status" value="1"/>
</dbReference>